<gene>
    <name evidence="1" type="ORF">ABXS70_14460</name>
</gene>
<dbReference type="AlphaFoldDB" id="A0AAU8NLB9"/>
<protein>
    <submittedName>
        <fullName evidence="1">Uncharacterized protein</fullName>
    </submittedName>
</protein>
<proteinExistence type="predicted"/>
<evidence type="ECO:0000313" key="1">
    <source>
        <dbReference type="EMBL" id="XCP97821.1"/>
    </source>
</evidence>
<accession>A0AAU8NLB9</accession>
<dbReference type="EMBL" id="CP159992">
    <property type="protein sequence ID" value="XCP97821.1"/>
    <property type="molecule type" value="Genomic_DNA"/>
</dbReference>
<organism evidence="1">
    <name type="scientific">Paenibacillus sp. AN1007</name>
    <dbReference type="NCBI Taxonomy" id="3151385"/>
    <lineage>
        <taxon>Bacteria</taxon>
        <taxon>Bacillati</taxon>
        <taxon>Bacillota</taxon>
        <taxon>Bacilli</taxon>
        <taxon>Bacillales</taxon>
        <taxon>Paenibacillaceae</taxon>
        <taxon>Paenibacillus</taxon>
    </lineage>
</organism>
<reference evidence="1" key="1">
    <citation type="submission" date="2024-05" db="EMBL/GenBank/DDBJ databases">
        <title>Draft genome assemblies of 36 bacteria isolated from hibernating arctic ground squirrels.</title>
        <authorList>
            <person name="McKee H."/>
            <person name="Mullen L."/>
            <person name="Drown D.M."/>
            <person name="Duddleston K.N."/>
        </authorList>
    </citation>
    <scope>NUCLEOTIDE SEQUENCE</scope>
    <source>
        <strain evidence="1">AN1007</strain>
    </source>
</reference>
<sequence>MESEDDPKENHEIKIAKDSKTFLELREIVNKFDPVNLVEHGAPDDEHDRLTTELLMLLFQESMDEMRDLLINCSIWYGYDPNDMKEEFRERFNKKIDRTHNEILNWYAKNKN</sequence>
<name>A0AAU8NLB9_9BACL</name>
<dbReference type="RefSeq" id="WP_366296465.1">
    <property type="nucleotide sequence ID" value="NZ_CP159992.1"/>
</dbReference>